<feature type="domain" description="Metallo-beta-lactamase" evidence="1">
    <location>
        <begin position="32"/>
        <end position="251"/>
    </location>
</feature>
<protein>
    <submittedName>
        <fullName evidence="2">MBL fold metallo-hydrolase</fullName>
    </submittedName>
</protein>
<evidence type="ECO:0000313" key="2">
    <source>
        <dbReference type="EMBL" id="MFC6661108.1"/>
    </source>
</evidence>
<evidence type="ECO:0000259" key="1">
    <source>
        <dbReference type="SMART" id="SM00849"/>
    </source>
</evidence>
<dbReference type="InterPro" id="IPR050855">
    <property type="entry name" value="NDM-1-like"/>
</dbReference>
<dbReference type="InterPro" id="IPR001279">
    <property type="entry name" value="Metallo-B-lactamas"/>
</dbReference>
<accession>A0ABW1ZJW2</accession>
<reference evidence="3" key="1">
    <citation type="journal article" date="2019" name="Int. J. Syst. Evol. Microbiol.">
        <title>The Global Catalogue of Microorganisms (GCM) 10K type strain sequencing project: providing services to taxonomists for standard genome sequencing and annotation.</title>
        <authorList>
            <consortium name="The Broad Institute Genomics Platform"/>
            <consortium name="The Broad Institute Genome Sequencing Center for Infectious Disease"/>
            <person name="Wu L."/>
            <person name="Ma J."/>
        </authorList>
    </citation>
    <scope>NUCLEOTIDE SEQUENCE [LARGE SCALE GENOMIC DNA]</scope>
    <source>
        <strain evidence="3">CCUG 63830</strain>
    </source>
</reference>
<dbReference type="SMART" id="SM00849">
    <property type="entry name" value="Lactamase_B"/>
    <property type="match status" value="1"/>
</dbReference>
<sequence>MRAPSTPELACHTTASGARLYTLPLRAFAGLRANAYLAVQGDPARPDYTALVDTGSAQPDSVADLQAALAAVRAAGEAVAWETLRRVVITHPHPDHAGGLAAVRALSPAPVAAHEWAVPILEHPEERRDAWTAAVDSHLRWAGIPLDSDYAARLRRRGQNLMQPPAGPVEALRDGDRLDGVFEVLHTPGHDGAQVCLRLDEVLLSADHLLPHHSPPLMPERYQRGAGVRHYLASLDRVAALPGLTLALGGHDGPMPDPQGRIQGLRARLQAKLAAARAAAQSPTTIFDLTHRLHPTLRPLQAILLLDQTAALVEYLVETGAVQADTRDDGALLVQAR</sequence>
<proteinExistence type="predicted"/>
<dbReference type="SUPFAM" id="SSF56281">
    <property type="entry name" value="Metallo-hydrolase/oxidoreductase"/>
    <property type="match status" value="1"/>
</dbReference>
<dbReference type="PANTHER" id="PTHR42951">
    <property type="entry name" value="METALLO-BETA-LACTAMASE DOMAIN-CONTAINING"/>
    <property type="match status" value="1"/>
</dbReference>
<organism evidence="2 3">
    <name type="scientific">Deinococcus multiflagellatus</name>
    <dbReference type="NCBI Taxonomy" id="1656887"/>
    <lineage>
        <taxon>Bacteria</taxon>
        <taxon>Thermotogati</taxon>
        <taxon>Deinococcota</taxon>
        <taxon>Deinococci</taxon>
        <taxon>Deinococcales</taxon>
        <taxon>Deinococcaceae</taxon>
        <taxon>Deinococcus</taxon>
    </lineage>
</organism>
<dbReference type="EMBL" id="JBHSWB010000001">
    <property type="protein sequence ID" value="MFC6661108.1"/>
    <property type="molecule type" value="Genomic_DNA"/>
</dbReference>
<evidence type="ECO:0000313" key="3">
    <source>
        <dbReference type="Proteomes" id="UP001596317"/>
    </source>
</evidence>
<dbReference type="InterPro" id="IPR036866">
    <property type="entry name" value="RibonucZ/Hydroxyglut_hydro"/>
</dbReference>
<gene>
    <name evidence="2" type="ORF">ACFP90_12725</name>
</gene>
<comment type="caution">
    <text evidence="2">The sequence shown here is derived from an EMBL/GenBank/DDBJ whole genome shotgun (WGS) entry which is preliminary data.</text>
</comment>
<dbReference type="Proteomes" id="UP001596317">
    <property type="component" value="Unassembled WGS sequence"/>
</dbReference>
<dbReference type="Gene3D" id="3.60.15.10">
    <property type="entry name" value="Ribonuclease Z/Hydroxyacylglutathione hydrolase-like"/>
    <property type="match status" value="1"/>
</dbReference>
<dbReference type="PANTHER" id="PTHR42951:SF14">
    <property type="entry name" value="METALLO-BETA-LACTAMASE SUPERFAMILY PROTEIN"/>
    <property type="match status" value="1"/>
</dbReference>
<dbReference type="Pfam" id="PF00753">
    <property type="entry name" value="Lactamase_B"/>
    <property type="match status" value="1"/>
</dbReference>
<name>A0ABW1ZJW2_9DEIO</name>
<dbReference type="RefSeq" id="WP_224612293.1">
    <property type="nucleotide sequence ID" value="NZ_JAIQXV010000025.1"/>
</dbReference>
<keyword evidence="3" id="KW-1185">Reference proteome</keyword>